<feature type="region of interest" description="Disordered" evidence="1">
    <location>
        <begin position="73"/>
        <end position="96"/>
    </location>
</feature>
<evidence type="ECO:0000313" key="2">
    <source>
        <dbReference type="EMBL" id="KAF9616694.1"/>
    </source>
</evidence>
<sequence>MSKGYSPLDNEVDTQLDYAVFQFVETLHVVNYLFRRWKTEKLSVGVAKAACESFNSCRRAGCSKSSVDKTSPGEFISSGAGNQISSAKGGDGIGASTSPDITKKELRGLLMCDLLLFGRSDYSLCARASSAGFNIDTIS</sequence>
<evidence type="ECO:0000313" key="3">
    <source>
        <dbReference type="Proteomes" id="UP000631114"/>
    </source>
</evidence>
<dbReference type="Proteomes" id="UP000631114">
    <property type="component" value="Unassembled WGS sequence"/>
</dbReference>
<protein>
    <submittedName>
        <fullName evidence="2">Uncharacterized protein</fullName>
    </submittedName>
</protein>
<evidence type="ECO:0000256" key="1">
    <source>
        <dbReference type="SAM" id="MobiDB-lite"/>
    </source>
</evidence>
<organism evidence="2 3">
    <name type="scientific">Coptis chinensis</name>
    <dbReference type="NCBI Taxonomy" id="261450"/>
    <lineage>
        <taxon>Eukaryota</taxon>
        <taxon>Viridiplantae</taxon>
        <taxon>Streptophyta</taxon>
        <taxon>Embryophyta</taxon>
        <taxon>Tracheophyta</taxon>
        <taxon>Spermatophyta</taxon>
        <taxon>Magnoliopsida</taxon>
        <taxon>Ranunculales</taxon>
        <taxon>Ranunculaceae</taxon>
        <taxon>Coptidoideae</taxon>
        <taxon>Coptis</taxon>
    </lineage>
</organism>
<comment type="caution">
    <text evidence="2">The sequence shown here is derived from an EMBL/GenBank/DDBJ whole genome shotgun (WGS) entry which is preliminary data.</text>
</comment>
<dbReference type="AlphaFoldDB" id="A0A835IGG6"/>
<dbReference type="EMBL" id="JADFTS010000003">
    <property type="protein sequence ID" value="KAF9616694.1"/>
    <property type="molecule type" value="Genomic_DNA"/>
</dbReference>
<gene>
    <name evidence="2" type="ORF">IFM89_031711</name>
</gene>
<proteinExistence type="predicted"/>
<accession>A0A835IGG6</accession>
<name>A0A835IGG6_9MAGN</name>
<keyword evidence="3" id="KW-1185">Reference proteome</keyword>
<reference evidence="2 3" key="1">
    <citation type="submission" date="2020-10" db="EMBL/GenBank/DDBJ databases">
        <title>The Coptis chinensis genome and diversification of protoberbering-type alkaloids.</title>
        <authorList>
            <person name="Wang B."/>
            <person name="Shu S."/>
            <person name="Song C."/>
            <person name="Liu Y."/>
        </authorList>
    </citation>
    <scope>NUCLEOTIDE SEQUENCE [LARGE SCALE GENOMIC DNA]</scope>
    <source>
        <strain evidence="2">HL-2020</strain>
        <tissue evidence="2">Leaf</tissue>
    </source>
</reference>